<organism evidence="4 5">
    <name type="scientific">Rhodococcus tibetensis</name>
    <dbReference type="NCBI Taxonomy" id="2965064"/>
    <lineage>
        <taxon>Bacteria</taxon>
        <taxon>Bacillati</taxon>
        <taxon>Actinomycetota</taxon>
        <taxon>Actinomycetes</taxon>
        <taxon>Mycobacteriales</taxon>
        <taxon>Nocardiaceae</taxon>
        <taxon>Rhodococcus</taxon>
    </lineage>
</organism>
<feature type="domain" description="Flavin reductase like" evidence="3">
    <location>
        <begin position="423"/>
        <end position="566"/>
    </location>
</feature>
<dbReference type="Pfam" id="PF17885">
    <property type="entry name" value="Smoa_sbd"/>
    <property type="match status" value="1"/>
</dbReference>
<dbReference type="InterPro" id="IPR036188">
    <property type="entry name" value="FAD/NAD-bd_sf"/>
</dbReference>
<dbReference type="InterPro" id="IPR041654">
    <property type="entry name" value="StyA_sbd"/>
</dbReference>
<dbReference type="EMBL" id="JANFQF010000003">
    <property type="protein sequence ID" value="MCQ4118404.1"/>
    <property type="molecule type" value="Genomic_DNA"/>
</dbReference>
<dbReference type="SUPFAM" id="SSF50475">
    <property type="entry name" value="FMN-binding split barrel"/>
    <property type="match status" value="1"/>
</dbReference>
<evidence type="ECO:0000259" key="3">
    <source>
        <dbReference type="SMART" id="SM00903"/>
    </source>
</evidence>
<keyword evidence="2" id="KW-0560">Oxidoreductase</keyword>
<name>A0ABT1Q824_9NOCA</name>
<proteinExistence type="inferred from homology"/>
<comment type="similarity">
    <text evidence="1">Belongs to the non-flavoprotein flavin reductase family.</text>
</comment>
<dbReference type="InterPro" id="IPR012349">
    <property type="entry name" value="Split_barrel_FMN-bd"/>
</dbReference>
<dbReference type="Gene3D" id="3.30.9.40">
    <property type="match status" value="1"/>
</dbReference>
<dbReference type="PANTHER" id="PTHR30466:SF11">
    <property type="entry name" value="FLAVIN-DEPENDENT MONOOXYGENASE, REDUCTASE SUBUNIT HSAB"/>
    <property type="match status" value="1"/>
</dbReference>
<dbReference type="Gene3D" id="2.30.110.10">
    <property type="entry name" value="Electron Transport, Fmn-binding Protein, Chain A"/>
    <property type="match status" value="1"/>
</dbReference>
<evidence type="ECO:0000313" key="5">
    <source>
        <dbReference type="Proteomes" id="UP001524501"/>
    </source>
</evidence>
<dbReference type="InterPro" id="IPR002563">
    <property type="entry name" value="Flavin_Rdtase-like_dom"/>
</dbReference>
<comment type="caution">
    <text evidence="4">The sequence shown here is derived from an EMBL/GenBank/DDBJ whole genome shotgun (WGS) entry which is preliminary data.</text>
</comment>
<sequence length="573" mass="61765">MRSIAIVGAGQSGALLALALLKCEFQVTLVTDRTPEEVRVGPVMSSQCMFDSALQIERELGLDRWEEQCPRIDTMALTVAKTHGSNEIAMSTPLVGFAQSVDQRVKCAAWIDEFGALGGNLIIKKAGPADIDILAQSHDLVIISSGKGDLGRLFPPDPLKSPYNRPQRALALAYVNGLAPHPDGADLSLNIVPGVGEYFVLPALTTTGPCHVMVFEGIPGGPMDCWDDVHTPHAHLNRAKEILAEHFPAEFARTADITLTDDAGALLGRLTPTVRRPVAELTSGRVVLGMADAVVLNDPLTGQGSNNAAQAAAVYLEAIVDRGDRPFDAQWMQRTFDKFWRGWAQWAVSWTNDMLRGPSDTLLGLFAAAQDSPALASAIATGFDDPRTVHNWWFDDAEAQRLIENAQAAEQAQFDPRDLRRALGQYATGVTVITARAPDGRKIGVTANSFTSVSMDPPLVSWCPASKAPSLPDLTAATHFAVNVLAANQHDLSRQFSTPAEDKFAGVATTEGIAGVPLIDDAIAHFQCRTVQRVEAGDHIIFLGEIEQYDADPGEPLVFHSGSYRLVTKHPDF</sequence>
<dbReference type="SMART" id="SM00903">
    <property type="entry name" value="Flavin_Reduct"/>
    <property type="match status" value="1"/>
</dbReference>
<dbReference type="Gene3D" id="3.50.50.60">
    <property type="entry name" value="FAD/NAD(P)-binding domain"/>
    <property type="match status" value="2"/>
</dbReference>
<dbReference type="PANTHER" id="PTHR30466">
    <property type="entry name" value="FLAVIN REDUCTASE"/>
    <property type="match status" value="1"/>
</dbReference>
<dbReference type="SUPFAM" id="SSF51905">
    <property type="entry name" value="FAD/NAD(P)-binding domain"/>
    <property type="match status" value="1"/>
</dbReference>
<reference evidence="4 5" key="1">
    <citation type="submission" date="2022-07" db="EMBL/GenBank/DDBJ databases">
        <title>Degradation activity of malathion, p-nitrophenol and potential low-temperature adaptation strategy of Rhodococcus sp. FXJ9.536.</title>
        <authorList>
            <person name="Huang J."/>
            <person name="Huang Y."/>
        </authorList>
    </citation>
    <scope>NUCLEOTIDE SEQUENCE [LARGE SCALE GENOMIC DNA]</scope>
    <source>
        <strain evidence="4 5">FXJ9.536</strain>
    </source>
</reference>
<keyword evidence="5" id="KW-1185">Reference proteome</keyword>
<evidence type="ECO:0000256" key="1">
    <source>
        <dbReference type="ARBA" id="ARBA00008898"/>
    </source>
</evidence>
<protein>
    <submittedName>
        <fullName evidence="4">Flavin reductase</fullName>
    </submittedName>
</protein>
<dbReference type="InterPro" id="IPR050268">
    <property type="entry name" value="NADH-dep_flavin_reductase"/>
</dbReference>
<gene>
    <name evidence="4" type="ORF">NOF53_04330</name>
</gene>
<dbReference type="Pfam" id="PF01613">
    <property type="entry name" value="Flavin_Reduct"/>
    <property type="match status" value="1"/>
</dbReference>
<evidence type="ECO:0000256" key="2">
    <source>
        <dbReference type="ARBA" id="ARBA00023002"/>
    </source>
</evidence>
<accession>A0ABT1Q824</accession>
<evidence type="ECO:0000313" key="4">
    <source>
        <dbReference type="EMBL" id="MCQ4118404.1"/>
    </source>
</evidence>
<dbReference type="RefSeq" id="WP_255965855.1">
    <property type="nucleotide sequence ID" value="NZ_JANFQF010000003.1"/>
</dbReference>
<dbReference type="Proteomes" id="UP001524501">
    <property type="component" value="Unassembled WGS sequence"/>
</dbReference>